<feature type="compositionally biased region" description="Polar residues" evidence="1">
    <location>
        <begin position="272"/>
        <end position="289"/>
    </location>
</feature>
<reference evidence="2" key="2">
    <citation type="submission" date="2022-06" db="UniProtKB">
        <authorList>
            <consortium name="EnsemblMetazoa"/>
        </authorList>
    </citation>
    <scope>IDENTIFICATION</scope>
    <source>
        <strain evidence="2">PS312</strain>
    </source>
</reference>
<accession>A0A2A6BZ11</accession>
<organism evidence="2 3">
    <name type="scientific">Pristionchus pacificus</name>
    <name type="common">Parasitic nematode worm</name>
    <dbReference type="NCBI Taxonomy" id="54126"/>
    <lineage>
        <taxon>Eukaryota</taxon>
        <taxon>Metazoa</taxon>
        <taxon>Ecdysozoa</taxon>
        <taxon>Nematoda</taxon>
        <taxon>Chromadorea</taxon>
        <taxon>Rhabditida</taxon>
        <taxon>Rhabditina</taxon>
        <taxon>Diplogasteromorpha</taxon>
        <taxon>Diplogasteroidea</taxon>
        <taxon>Neodiplogasteridae</taxon>
        <taxon>Pristionchus</taxon>
    </lineage>
</organism>
<reference evidence="3" key="1">
    <citation type="journal article" date="2008" name="Nat. Genet.">
        <title>The Pristionchus pacificus genome provides a unique perspective on nematode lifestyle and parasitism.</title>
        <authorList>
            <person name="Dieterich C."/>
            <person name="Clifton S.W."/>
            <person name="Schuster L.N."/>
            <person name="Chinwalla A."/>
            <person name="Delehaunty K."/>
            <person name="Dinkelacker I."/>
            <person name="Fulton L."/>
            <person name="Fulton R."/>
            <person name="Godfrey J."/>
            <person name="Minx P."/>
            <person name="Mitreva M."/>
            <person name="Roeseler W."/>
            <person name="Tian H."/>
            <person name="Witte H."/>
            <person name="Yang S.P."/>
            <person name="Wilson R.K."/>
            <person name="Sommer R.J."/>
        </authorList>
    </citation>
    <scope>NUCLEOTIDE SEQUENCE [LARGE SCALE GENOMIC DNA]</scope>
    <source>
        <strain evidence="3">PS312</strain>
    </source>
</reference>
<feature type="compositionally biased region" description="Polar residues" evidence="1">
    <location>
        <begin position="115"/>
        <end position="148"/>
    </location>
</feature>
<dbReference type="InterPro" id="IPR001478">
    <property type="entry name" value="PDZ"/>
</dbReference>
<feature type="compositionally biased region" description="Low complexity" evidence="1">
    <location>
        <begin position="149"/>
        <end position="183"/>
    </location>
</feature>
<dbReference type="Proteomes" id="UP000005239">
    <property type="component" value="Unassembled WGS sequence"/>
</dbReference>
<proteinExistence type="predicted"/>
<dbReference type="InterPro" id="IPR036034">
    <property type="entry name" value="PDZ_sf"/>
</dbReference>
<sequence>MTTERVVVRMSRSDPSIPWALHFSNRGADVVVSSVSPDGLSSKAGVLVNDTVVEVCGRRVNREEAERILGERKLDVDMVLTRLVTSHTCLPWNLTEKGNEVVVDHIDSRLRSTFNQDHGRSQISSATSNSSWNHPSLTQGGNYSTRNETNNYAYSNTTSTNRPHGSSSSFHSSSQSYRPPFTTTIPIYTTHSYSSNGGNQSGGYGAGVGYGSHTTNGGHQNGGYGGASYGNQTTNYNAAPAKFGGANGNGYSNGSHGVDNSSSRSIPVNQQTFIDTSNTQRGRESTLSPNRVFYHSPSSRTRRDLSPGASIHHMQYNSPMNLYSTETAAEEYSNQTGLPAE</sequence>
<dbReference type="SUPFAM" id="SSF50156">
    <property type="entry name" value="PDZ domain-like"/>
    <property type="match status" value="1"/>
</dbReference>
<feature type="region of interest" description="Disordered" evidence="1">
    <location>
        <begin position="272"/>
        <end position="313"/>
    </location>
</feature>
<gene>
    <name evidence="2" type="primary">WBGene00097760</name>
</gene>
<name>A0A2A6BZ11_PRIPA</name>
<dbReference type="SMART" id="SM00735">
    <property type="entry name" value="ZM"/>
    <property type="match status" value="1"/>
</dbReference>
<dbReference type="Gene3D" id="2.30.42.10">
    <property type="match status" value="1"/>
</dbReference>
<dbReference type="EnsemblMetazoa" id="PPA08206.1">
    <property type="protein sequence ID" value="PPA08206.1"/>
    <property type="gene ID" value="WBGene00097760"/>
</dbReference>
<evidence type="ECO:0000313" key="3">
    <source>
        <dbReference type="Proteomes" id="UP000005239"/>
    </source>
</evidence>
<evidence type="ECO:0000313" key="2">
    <source>
        <dbReference type="EnsemblMetazoa" id="PPA08206.1"/>
    </source>
</evidence>
<feature type="region of interest" description="Disordered" evidence="1">
    <location>
        <begin position="115"/>
        <end position="183"/>
    </location>
</feature>
<keyword evidence="3" id="KW-1185">Reference proteome</keyword>
<accession>A0A8R1U711</accession>
<evidence type="ECO:0000256" key="1">
    <source>
        <dbReference type="SAM" id="MobiDB-lite"/>
    </source>
</evidence>
<dbReference type="PROSITE" id="PS50106">
    <property type="entry name" value="PDZ"/>
    <property type="match status" value="1"/>
</dbReference>
<protein>
    <submittedName>
        <fullName evidence="2">PDZ domain-containing protein</fullName>
    </submittedName>
</protein>
<dbReference type="AlphaFoldDB" id="A0A2A6BZ11"/>
<dbReference type="InterPro" id="IPR006643">
    <property type="entry name" value="Zasp-like_motif"/>
</dbReference>